<accession>A0A916SSJ1</accession>
<dbReference type="PANTHER" id="PTHR33154">
    <property type="entry name" value="TRANSCRIPTIONAL REGULATOR, ARSR FAMILY"/>
    <property type="match status" value="1"/>
</dbReference>
<organism evidence="5 6">
    <name type="scientific">Conyzicola nivalis</name>
    <dbReference type="NCBI Taxonomy" id="1477021"/>
    <lineage>
        <taxon>Bacteria</taxon>
        <taxon>Bacillati</taxon>
        <taxon>Actinomycetota</taxon>
        <taxon>Actinomycetes</taxon>
        <taxon>Micrococcales</taxon>
        <taxon>Microbacteriaceae</taxon>
        <taxon>Conyzicola</taxon>
    </lineage>
</organism>
<dbReference type="InterPro" id="IPR036390">
    <property type="entry name" value="WH_DNA-bd_sf"/>
</dbReference>
<protein>
    <recommendedName>
        <fullName evidence="4">HTH arsR-type domain-containing protein</fullName>
    </recommendedName>
</protein>
<keyword evidence="6" id="KW-1185">Reference proteome</keyword>
<feature type="domain" description="HTH arsR-type" evidence="4">
    <location>
        <begin position="1"/>
        <end position="93"/>
    </location>
</feature>
<dbReference type="CDD" id="cd00090">
    <property type="entry name" value="HTH_ARSR"/>
    <property type="match status" value="1"/>
</dbReference>
<dbReference type="InterPro" id="IPR036388">
    <property type="entry name" value="WH-like_DNA-bd_sf"/>
</dbReference>
<name>A0A916SSJ1_9MICO</name>
<evidence type="ECO:0000259" key="4">
    <source>
        <dbReference type="PROSITE" id="PS50987"/>
    </source>
</evidence>
<evidence type="ECO:0000256" key="2">
    <source>
        <dbReference type="ARBA" id="ARBA00023125"/>
    </source>
</evidence>
<comment type="caution">
    <text evidence="5">The sequence shown here is derived from an EMBL/GenBank/DDBJ whole genome shotgun (WGS) entry which is preliminary data.</text>
</comment>
<dbReference type="RefSeq" id="WP_373282445.1">
    <property type="nucleotide sequence ID" value="NZ_BMGB01000002.1"/>
</dbReference>
<keyword evidence="2" id="KW-0238">DNA-binding</keyword>
<dbReference type="SUPFAM" id="SSF46785">
    <property type="entry name" value="Winged helix' DNA-binding domain"/>
    <property type="match status" value="1"/>
</dbReference>
<keyword evidence="1" id="KW-0805">Transcription regulation</keyword>
<dbReference type="SMART" id="SM00418">
    <property type="entry name" value="HTH_ARSR"/>
    <property type="match status" value="1"/>
</dbReference>
<dbReference type="Gene3D" id="1.10.10.10">
    <property type="entry name" value="Winged helix-like DNA-binding domain superfamily/Winged helix DNA-binding domain"/>
    <property type="match status" value="1"/>
</dbReference>
<dbReference type="PROSITE" id="PS50987">
    <property type="entry name" value="HTH_ARSR_2"/>
    <property type="match status" value="1"/>
</dbReference>
<dbReference type="GO" id="GO:0003700">
    <property type="term" value="F:DNA-binding transcription factor activity"/>
    <property type="evidence" value="ECO:0007669"/>
    <property type="project" value="InterPro"/>
</dbReference>
<dbReference type="GO" id="GO:0003677">
    <property type="term" value="F:DNA binding"/>
    <property type="evidence" value="ECO:0007669"/>
    <property type="project" value="UniProtKB-KW"/>
</dbReference>
<proteinExistence type="predicted"/>
<evidence type="ECO:0000313" key="6">
    <source>
        <dbReference type="Proteomes" id="UP000606922"/>
    </source>
</evidence>
<dbReference type="InterPro" id="IPR001845">
    <property type="entry name" value="HTH_ArsR_DNA-bd_dom"/>
</dbReference>
<dbReference type="AlphaFoldDB" id="A0A916SSJ1"/>
<sequence length="99" mass="11387">MVNAFKVLSHPIRFRIVEILASGEHRSGTLSDAITGNYGVSRAGVSKHLAILRNEGWIDYHGDASSRWYFLTSEVWSKIDVDVSWLKYLWERRSNYIGE</sequence>
<reference evidence="5" key="2">
    <citation type="submission" date="2020-09" db="EMBL/GenBank/DDBJ databases">
        <authorList>
            <person name="Sun Q."/>
            <person name="Zhou Y."/>
        </authorList>
    </citation>
    <scope>NUCLEOTIDE SEQUENCE</scope>
    <source>
        <strain evidence="5">CGMCC 1.12813</strain>
    </source>
</reference>
<dbReference type="PRINTS" id="PR00778">
    <property type="entry name" value="HTHARSR"/>
</dbReference>
<evidence type="ECO:0000256" key="3">
    <source>
        <dbReference type="ARBA" id="ARBA00023163"/>
    </source>
</evidence>
<keyword evidence="3" id="KW-0804">Transcription</keyword>
<dbReference type="EMBL" id="BMGB01000002">
    <property type="protein sequence ID" value="GGB14355.1"/>
    <property type="molecule type" value="Genomic_DNA"/>
</dbReference>
<dbReference type="Pfam" id="PF01022">
    <property type="entry name" value="HTH_5"/>
    <property type="match status" value="1"/>
</dbReference>
<reference evidence="5" key="1">
    <citation type="journal article" date="2014" name="Int. J. Syst. Evol. Microbiol.">
        <title>Complete genome sequence of Corynebacterium casei LMG S-19264T (=DSM 44701T), isolated from a smear-ripened cheese.</title>
        <authorList>
            <consortium name="US DOE Joint Genome Institute (JGI-PGF)"/>
            <person name="Walter F."/>
            <person name="Albersmeier A."/>
            <person name="Kalinowski J."/>
            <person name="Ruckert C."/>
        </authorList>
    </citation>
    <scope>NUCLEOTIDE SEQUENCE</scope>
    <source>
        <strain evidence="5">CGMCC 1.12813</strain>
    </source>
</reference>
<gene>
    <name evidence="5" type="ORF">GCM10010979_31080</name>
</gene>
<dbReference type="PANTHER" id="PTHR33154:SF33">
    <property type="entry name" value="TRANSCRIPTIONAL REPRESSOR SDPR"/>
    <property type="match status" value="1"/>
</dbReference>
<evidence type="ECO:0000313" key="5">
    <source>
        <dbReference type="EMBL" id="GGB14355.1"/>
    </source>
</evidence>
<dbReference type="InterPro" id="IPR011991">
    <property type="entry name" value="ArsR-like_HTH"/>
</dbReference>
<evidence type="ECO:0000256" key="1">
    <source>
        <dbReference type="ARBA" id="ARBA00023015"/>
    </source>
</evidence>
<dbReference type="Proteomes" id="UP000606922">
    <property type="component" value="Unassembled WGS sequence"/>
</dbReference>
<dbReference type="InterPro" id="IPR051081">
    <property type="entry name" value="HTH_MetalResp_TranReg"/>
</dbReference>